<dbReference type="InterPro" id="IPR050312">
    <property type="entry name" value="IolE/XylAMocC-like"/>
</dbReference>
<dbReference type="AlphaFoldDB" id="A0A2T0K1G9"/>
<dbReference type="Pfam" id="PF01261">
    <property type="entry name" value="AP_endonuc_2"/>
    <property type="match status" value="1"/>
</dbReference>
<proteinExistence type="predicted"/>
<dbReference type="EMBL" id="PVMZ01000019">
    <property type="protein sequence ID" value="PRX16637.1"/>
    <property type="molecule type" value="Genomic_DNA"/>
</dbReference>
<dbReference type="SUPFAM" id="SSF51658">
    <property type="entry name" value="Xylose isomerase-like"/>
    <property type="match status" value="1"/>
</dbReference>
<dbReference type="InterPro" id="IPR013022">
    <property type="entry name" value="Xyl_isomerase-like_TIM-brl"/>
</dbReference>
<organism evidence="2 3">
    <name type="scientific">Actinoplanes italicus</name>
    <dbReference type="NCBI Taxonomy" id="113567"/>
    <lineage>
        <taxon>Bacteria</taxon>
        <taxon>Bacillati</taxon>
        <taxon>Actinomycetota</taxon>
        <taxon>Actinomycetes</taxon>
        <taxon>Micromonosporales</taxon>
        <taxon>Micromonosporaceae</taxon>
        <taxon>Actinoplanes</taxon>
    </lineage>
</organism>
<feature type="domain" description="Xylose isomerase-like TIM barrel" evidence="1">
    <location>
        <begin position="37"/>
        <end position="286"/>
    </location>
</feature>
<protein>
    <submittedName>
        <fullName evidence="2">2-keto-myo-inositol dehydratase</fullName>
    </submittedName>
</protein>
<sequence>MTDLADRVGGAPISWGVCEAPGWGHELPADRVLTEMAGLGLRATELGPTGYLGKTPADVRAVLDRNGLRLIGGFLPVPMHICTDEDLREAAAAMDTLSAAGSEVVVLAARSSDGSYDNKVRLTDDEWTTLFATLRTLQRMAAERGLRPSLHPHVGTAVEDRESVLRLLGGSDVPICLDTGHLLIGGMQPAELIELAGARITHVHLKDVDLQVADSVQNGRRSYLAGVRAGLYTPLGAGDVDVPGIVGALEAAGYDGWYVLEQDCAFDGAPAEGYGPIADVRRSLAFLTEVAR</sequence>
<dbReference type="RefSeq" id="WP_106327067.1">
    <property type="nucleotide sequence ID" value="NZ_BOMO01000126.1"/>
</dbReference>
<dbReference type="InterPro" id="IPR036237">
    <property type="entry name" value="Xyl_isomerase-like_sf"/>
</dbReference>
<keyword evidence="3" id="KW-1185">Reference proteome</keyword>
<dbReference type="Gene3D" id="3.20.20.150">
    <property type="entry name" value="Divalent-metal-dependent TIM barrel enzymes"/>
    <property type="match status" value="1"/>
</dbReference>
<comment type="caution">
    <text evidence="2">The sequence shown here is derived from an EMBL/GenBank/DDBJ whole genome shotgun (WGS) entry which is preliminary data.</text>
</comment>
<evidence type="ECO:0000313" key="2">
    <source>
        <dbReference type="EMBL" id="PRX16637.1"/>
    </source>
</evidence>
<gene>
    <name evidence="2" type="ORF">CLV67_119218</name>
</gene>
<dbReference type="OrthoDB" id="104997at2"/>
<evidence type="ECO:0000313" key="3">
    <source>
        <dbReference type="Proteomes" id="UP000239415"/>
    </source>
</evidence>
<dbReference type="Proteomes" id="UP000239415">
    <property type="component" value="Unassembled WGS sequence"/>
</dbReference>
<dbReference type="PANTHER" id="PTHR12110">
    <property type="entry name" value="HYDROXYPYRUVATE ISOMERASE"/>
    <property type="match status" value="1"/>
</dbReference>
<dbReference type="PANTHER" id="PTHR12110:SF41">
    <property type="entry name" value="INOSOSE DEHYDRATASE"/>
    <property type="match status" value="1"/>
</dbReference>
<evidence type="ECO:0000259" key="1">
    <source>
        <dbReference type="Pfam" id="PF01261"/>
    </source>
</evidence>
<name>A0A2T0K1G9_9ACTN</name>
<accession>A0A2T0K1G9</accession>
<reference evidence="2 3" key="1">
    <citation type="submission" date="2018-03" db="EMBL/GenBank/DDBJ databases">
        <title>Genomic Encyclopedia of Archaeal and Bacterial Type Strains, Phase II (KMG-II): from individual species to whole genera.</title>
        <authorList>
            <person name="Goeker M."/>
        </authorList>
    </citation>
    <scope>NUCLEOTIDE SEQUENCE [LARGE SCALE GENOMIC DNA]</scope>
    <source>
        <strain evidence="2 3">DSM 43146</strain>
    </source>
</reference>